<dbReference type="RefSeq" id="WP_206552341.1">
    <property type="nucleotide sequence ID" value="NZ_JAWLIP010000001.1"/>
</dbReference>
<organism evidence="2 3">
    <name type="scientific">Nitratireductor aquimarinus</name>
    <dbReference type="NCBI Taxonomy" id="889300"/>
    <lineage>
        <taxon>Bacteria</taxon>
        <taxon>Pseudomonadati</taxon>
        <taxon>Pseudomonadota</taxon>
        <taxon>Alphaproteobacteria</taxon>
        <taxon>Hyphomicrobiales</taxon>
        <taxon>Phyllobacteriaceae</taxon>
        <taxon>Nitratireductor</taxon>
    </lineage>
</organism>
<dbReference type="EMBL" id="JAWLIP010000001">
    <property type="protein sequence ID" value="MDV6224723.1"/>
    <property type="molecule type" value="Genomic_DNA"/>
</dbReference>
<feature type="transmembrane region" description="Helical" evidence="1">
    <location>
        <begin position="200"/>
        <end position="226"/>
    </location>
</feature>
<dbReference type="Pfam" id="PF05987">
    <property type="entry name" value="DUF898"/>
    <property type="match status" value="1"/>
</dbReference>
<evidence type="ECO:0000313" key="2">
    <source>
        <dbReference type="EMBL" id="MDV6224723.1"/>
    </source>
</evidence>
<reference evidence="2 3" key="1">
    <citation type="submission" date="2023-10" db="EMBL/GenBank/DDBJ databases">
        <authorList>
            <person name="Venkata Ramana C."/>
            <person name="Sasikala C."/>
            <person name="Dhurka M."/>
        </authorList>
    </citation>
    <scope>NUCLEOTIDE SEQUENCE [LARGE SCALE GENOMIC DNA]</scope>
    <source>
        <strain evidence="2 3">KCTC 32151</strain>
    </source>
</reference>
<dbReference type="Proteomes" id="UP001185659">
    <property type="component" value="Unassembled WGS sequence"/>
</dbReference>
<evidence type="ECO:0000313" key="3">
    <source>
        <dbReference type="Proteomes" id="UP001185659"/>
    </source>
</evidence>
<feature type="transmembrane region" description="Helical" evidence="1">
    <location>
        <begin position="139"/>
        <end position="163"/>
    </location>
</feature>
<feature type="transmembrane region" description="Helical" evidence="1">
    <location>
        <begin position="101"/>
        <end position="118"/>
    </location>
</feature>
<comment type="caution">
    <text evidence="2">The sequence shown here is derived from an EMBL/GenBank/DDBJ whole genome shotgun (WGS) entry which is preliminary data.</text>
</comment>
<feature type="transmembrane region" description="Helical" evidence="1">
    <location>
        <begin position="29"/>
        <end position="49"/>
    </location>
</feature>
<keyword evidence="1" id="KW-0812">Transmembrane</keyword>
<sequence>MNYVETAAESRQTPLHLPFSFTGRASEYFGIWIVNLFLSIITLGIYTAWAKVRRLRYFYGNSWLDGHNFEYHARPTRILIGRIIVVAFLLAYNVLISVSPFFGLLIIPYLIAFPWLLNKSMAFNARMTSYRNVRLNFRGTYWGAFFAFVIMPVVALVSAGLLAPVASKLARNYLGRHLGYGSTRFETQAPLTALYGNLGVTVIFIGLVLMVFVGGGFLIGFGVVSAGNTLRLGQDELFDVFNYGSMAGILTGASIGAYIALALAYLFYEAGVRNIAYNHTVLDGQHRFTSRVGRLRYVWILVSNLFATILTLGLLRPWAAVRSWRYLVVSTGVFAVGPLDDFVDEAAPEGNVGAAEFFDIEGIDFGL</sequence>
<feature type="transmembrane region" description="Helical" evidence="1">
    <location>
        <begin position="297"/>
        <end position="315"/>
    </location>
</feature>
<proteinExistence type="predicted"/>
<evidence type="ECO:0000256" key="1">
    <source>
        <dbReference type="SAM" id="Phobius"/>
    </source>
</evidence>
<keyword evidence="1" id="KW-0472">Membrane</keyword>
<protein>
    <submittedName>
        <fullName evidence="2">YjgN family protein</fullName>
    </submittedName>
</protein>
<dbReference type="InterPro" id="IPR010295">
    <property type="entry name" value="DUF898"/>
</dbReference>
<name>A0ABU4AEQ4_9HYPH</name>
<feature type="transmembrane region" description="Helical" evidence="1">
    <location>
        <begin position="247"/>
        <end position="268"/>
    </location>
</feature>
<gene>
    <name evidence="2" type="ORF">R2G56_00340</name>
</gene>
<accession>A0ABU4AEQ4</accession>
<keyword evidence="3" id="KW-1185">Reference proteome</keyword>
<keyword evidence="1" id="KW-1133">Transmembrane helix</keyword>